<feature type="region of interest" description="Disordered" evidence="1">
    <location>
        <begin position="101"/>
        <end position="168"/>
    </location>
</feature>
<proteinExistence type="predicted"/>
<evidence type="ECO:0000313" key="3">
    <source>
        <dbReference type="Proteomes" id="UP000292082"/>
    </source>
</evidence>
<name>A0A4Q9PF38_9APHY</name>
<reference evidence="2 3" key="1">
    <citation type="submission" date="2019-01" db="EMBL/GenBank/DDBJ databases">
        <title>Draft genome sequences of three monokaryotic isolates of the white-rot basidiomycete fungus Dichomitus squalens.</title>
        <authorList>
            <consortium name="DOE Joint Genome Institute"/>
            <person name="Lopez S.C."/>
            <person name="Andreopoulos B."/>
            <person name="Pangilinan J."/>
            <person name="Lipzen A."/>
            <person name="Riley R."/>
            <person name="Ahrendt S."/>
            <person name="Ng V."/>
            <person name="Barry K."/>
            <person name="Daum C."/>
            <person name="Grigoriev I.V."/>
            <person name="Hilden K.S."/>
            <person name="Makela M.R."/>
            <person name="de Vries R.P."/>
        </authorList>
    </citation>
    <scope>NUCLEOTIDE SEQUENCE [LARGE SCALE GENOMIC DNA]</scope>
    <source>
        <strain evidence="2 3">CBS 464.89</strain>
    </source>
</reference>
<dbReference type="Proteomes" id="UP000292082">
    <property type="component" value="Unassembled WGS sequence"/>
</dbReference>
<dbReference type="AlphaFoldDB" id="A0A4Q9PF38"/>
<feature type="region of interest" description="Disordered" evidence="1">
    <location>
        <begin position="1"/>
        <end position="51"/>
    </location>
</feature>
<evidence type="ECO:0000313" key="2">
    <source>
        <dbReference type="EMBL" id="TBU53398.1"/>
    </source>
</evidence>
<protein>
    <submittedName>
        <fullName evidence="2">Uncharacterized protein</fullName>
    </submittedName>
</protein>
<gene>
    <name evidence="2" type="ORF">BD310DRAFT_938118</name>
</gene>
<feature type="region of interest" description="Disordered" evidence="1">
    <location>
        <begin position="69"/>
        <end position="89"/>
    </location>
</feature>
<evidence type="ECO:0000256" key="1">
    <source>
        <dbReference type="SAM" id="MobiDB-lite"/>
    </source>
</evidence>
<feature type="compositionally biased region" description="Basic and acidic residues" evidence="1">
    <location>
        <begin position="72"/>
        <end position="83"/>
    </location>
</feature>
<keyword evidence="3" id="KW-1185">Reference proteome</keyword>
<organism evidence="2 3">
    <name type="scientific">Dichomitus squalens</name>
    <dbReference type="NCBI Taxonomy" id="114155"/>
    <lineage>
        <taxon>Eukaryota</taxon>
        <taxon>Fungi</taxon>
        <taxon>Dikarya</taxon>
        <taxon>Basidiomycota</taxon>
        <taxon>Agaricomycotina</taxon>
        <taxon>Agaricomycetes</taxon>
        <taxon>Polyporales</taxon>
        <taxon>Polyporaceae</taxon>
        <taxon>Dichomitus</taxon>
    </lineage>
</organism>
<accession>A0A4Q9PF38</accession>
<dbReference type="EMBL" id="ML145215">
    <property type="protein sequence ID" value="TBU53398.1"/>
    <property type="molecule type" value="Genomic_DNA"/>
</dbReference>
<sequence>MVYQGQAWAFPARGRDPAPSQSSNQAPHTTPPDLPTRIPDSLSFPSANPPAQACRLLRPSVRQPATCTHVACSDRYRSPKSSDPRTAPVCGHRVLDAASNEHPVVHNEQFGSGRWPCPSMPPRTPEDGGRVRRRRGQAPDRGPRSGSGQAPTCWRPLPNCDLYSQAPT</sequence>
<feature type="compositionally biased region" description="Polar residues" evidence="1">
    <location>
        <begin position="19"/>
        <end position="28"/>
    </location>
</feature>